<evidence type="ECO:0000256" key="4">
    <source>
        <dbReference type="RuleBase" id="RU000461"/>
    </source>
</evidence>
<dbReference type="EMBL" id="FO203512">
    <property type="protein sequence ID" value="CCK75918.1"/>
    <property type="molecule type" value="Genomic_DNA"/>
</dbReference>
<dbReference type="PANTHER" id="PTHR24305">
    <property type="entry name" value="CYTOCHROME P450"/>
    <property type="match status" value="1"/>
</dbReference>
<dbReference type="InterPro" id="IPR017972">
    <property type="entry name" value="Cyt_P450_CS"/>
</dbReference>
<evidence type="ECO:0000313" key="6">
    <source>
        <dbReference type="EMBL" id="CCK75918.1"/>
    </source>
</evidence>
<dbReference type="GO" id="GO:0016705">
    <property type="term" value="F:oxidoreductase activity, acting on paired donors, with incorporation or reduction of molecular oxygen"/>
    <property type="evidence" value="ECO:0007669"/>
    <property type="project" value="InterPro"/>
</dbReference>
<keyword evidence="3 4" id="KW-0349">Heme</keyword>
<organism evidence="6 7">
    <name type="scientific">Oleispira antarctica RB-8</name>
    <dbReference type="NCBI Taxonomy" id="698738"/>
    <lineage>
        <taxon>Bacteria</taxon>
        <taxon>Pseudomonadati</taxon>
        <taxon>Pseudomonadota</taxon>
        <taxon>Gammaproteobacteria</taxon>
        <taxon>Oceanospirillales</taxon>
        <taxon>Oceanospirillaceae</taxon>
        <taxon>Oleispira</taxon>
    </lineage>
</organism>
<evidence type="ECO:0000256" key="3">
    <source>
        <dbReference type="PIRSR" id="PIRSR602401-1"/>
    </source>
</evidence>
<feature type="binding site" description="axial binding residue" evidence="3">
    <location>
        <position position="430"/>
    </location>
    <ligand>
        <name>heme</name>
        <dbReference type="ChEBI" id="CHEBI:30413"/>
    </ligand>
    <ligandPart>
        <name>Fe</name>
        <dbReference type="ChEBI" id="CHEBI:18248"/>
    </ligandPart>
</feature>
<evidence type="ECO:0000256" key="5">
    <source>
        <dbReference type="SAM" id="MobiDB-lite"/>
    </source>
</evidence>
<evidence type="ECO:0000256" key="2">
    <source>
        <dbReference type="ARBA" id="ARBA00010617"/>
    </source>
</evidence>
<comment type="cofactor">
    <cofactor evidence="1 3">
        <name>heme</name>
        <dbReference type="ChEBI" id="CHEBI:30413"/>
    </cofactor>
</comment>
<sequence length="485" mass="54552">MTIKSATSSSATPPLRQFKDLPGPRPWPLVGNALQIKLSRMHQDIEDWAQQYGPIFKMHLGPTKVLVIADHQIETALLKDRPDSFRRPKQLVDTLEEMGLQSGLLTAEGQTWKDQRRMVMASLSANNVRSYFPSLLKVTKRLQGRWLNAVDTDTTIDLQADFMRFTVDAIAGLSFGSDINTLETDDDEIQRHLDKILPTLFKRVNALVPYWRIIKSPADRQLDRSVALVNESINGFIEKARARLDSDSARREQPQNLLESMLVAADKSDSGVNNNDVAGNVITMLLAGEETTATTLSWLIYLLKRNPEALKCAQQEVQSILAELDDDLDSLTPEKLNELKFIEACTLETLRLKPTGPFDVLVALEDTEVAGIAVPKGMWIWVVCRHDTLAEHYFPDPKAFKPQRWLKTEDNDLAQSRRVSMPFGSGPRICPGRYLAMLEIKLAMVMLLKNFDIESVDTPDGGEAKEIMSITMNPVGLTMKLQKRL</sequence>
<dbReference type="InterPro" id="IPR036396">
    <property type="entry name" value="Cyt_P450_sf"/>
</dbReference>
<dbReference type="AlphaFoldDB" id="R4YRP2"/>
<dbReference type="InterPro" id="IPR001128">
    <property type="entry name" value="Cyt_P450"/>
</dbReference>
<keyword evidence="3 4" id="KW-0479">Metal-binding</keyword>
<dbReference type="PRINTS" id="PR00463">
    <property type="entry name" value="EP450I"/>
</dbReference>
<comment type="similarity">
    <text evidence="2 4">Belongs to the cytochrome P450 family.</text>
</comment>
<keyword evidence="3 4" id="KW-0408">Iron</keyword>
<dbReference type="InterPro" id="IPR050121">
    <property type="entry name" value="Cytochrome_P450_monoxygenase"/>
</dbReference>
<dbReference type="PROSITE" id="PS00086">
    <property type="entry name" value="CYTOCHROME_P450"/>
    <property type="match status" value="1"/>
</dbReference>
<feature type="compositionally biased region" description="Polar residues" evidence="5">
    <location>
        <begin position="1"/>
        <end position="12"/>
    </location>
</feature>
<gene>
    <name evidence="6" type="ORF">OLEAN_C17420</name>
</gene>
<evidence type="ECO:0000256" key="1">
    <source>
        <dbReference type="ARBA" id="ARBA00001971"/>
    </source>
</evidence>
<dbReference type="Pfam" id="PF00067">
    <property type="entry name" value="p450"/>
    <property type="match status" value="1"/>
</dbReference>
<dbReference type="GO" id="GO:0005506">
    <property type="term" value="F:iron ion binding"/>
    <property type="evidence" value="ECO:0007669"/>
    <property type="project" value="InterPro"/>
</dbReference>
<keyword evidence="4" id="KW-0503">Monooxygenase</keyword>
<dbReference type="OrthoDB" id="9764248at2"/>
<accession>R4YRP2</accession>
<evidence type="ECO:0000313" key="7">
    <source>
        <dbReference type="Proteomes" id="UP000032749"/>
    </source>
</evidence>
<dbReference type="HOGENOM" id="CLU_001570_5_1_6"/>
<dbReference type="KEGG" id="oai:OLEAN_C17420"/>
<dbReference type="GO" id="GO:0020037">
    <property type="term" value="F:heme binding"/>
    <property type="evidence" value="ECO:0007669"/>
    <property type="project" value="InterPro"/>
</dbReference>
<dbReference type="PANTHER" id="PTHR24305:SF166">
    <property type="entry name" value="CYTOCHROME P450 12A4, MITOCHONDRIAL-RELATED"/>
    <property type="match status" value="1"/>
</dbReference>
<dbReference type="Proteomes" id="UP000032749">
    <property type="component" value="Chromosome"/>
</dbReference>
<proteinExistence type="inferred from homology"/>
<feature type="region of interest" description="Disordered" evidence="5">
    <location>
        <begin position="1"/>
        <end position="23"/>
    </location>
</feature>
<dbReference type="PRINTS" id="PR00385">
    <property type="entry name" value="P450"/>
</dbReference>
<keyword evidence="7" id="KW-1185">Reference proteome</keyword>
<protein>
    <submittedName>
        <fullName evidence="6">Cytochrome P450 family protein</fullName>
    </submittedName>
</protein>
<dbReference type="SUPFAM" id="SSF48264">
    <property type="entry name" value="Cytochrome P450"/>
    <property type="match status" value="1"/>
</dbReference>
<dbReference type="InterPro" id="IPR002401">
    <property type="entry name" value="Cyt_P450_E_grp-I"/>
</dbReference>
<dbReference type="GO" id="GO:0004497">
    <property type="term" value="F:monooxygenase activity"/>
    <property type="evidence" value="ECO:0007669"/>
    <property type="project" value="UniProtKB-KW"/>
</dbReference>
<name>R4YRP2_OLEAN</name>
<keyword evidence="4" id="KW-0560">Oxidoreductase</keyword>
<dbReference type="Gene3D" id="1.10.630.10">
    <property type="entry name" value="Cytochrome P450"/>
    <property type="match status" value="1"/>
</dbReference>
<dbReference type="STRING" id="698738.OLEAN_C17420"/>
<reference evidence="6 7" key="1">
    <citation type="journal article" date="2013" name="Nat. Commun.">
        <title>Genome sequence and functional genomic analysis of the oil-degrading bacterium Oleispira antarctica.</title>
        <authorList>
            <person name="Kube M."/>
            <person name="Chernikova T.N."/>
            <person name="Al-Ramahi Y."/>
            <person name="Beloqui A."/>
            <person name="Lopez-Cortez N."/>
            <person name="Guazzaroni M.E."/>
            <person name="Heipieper H.J."/>
            <person name="Klages S."/>
            <person name="Kotsyurbenko O.R."/>
            <person name="Langer I."/>
            <person name="Nechitaylo T.Y."/>
            <person name="Lunsdorf H."/>
            <person name="Fernandez M."/>
            <person name="Juarez S."/>
            <person name="Ciordia S."/>
            <person name="Singer A."/>
            <person name="Kagan O."/>
            <person name="Egorova O."/>
            <person name="Petit P.A."/>
            <person name="Stogios P."/>
            <person name="Kim Y."/>
            <person name="Tchigvintsev A."/>
            <person name="Flick R."/>
            <person name="Denaro R."/>
            <person name="Genovese M."/>
            <person name="Albar J.P."/>
            <person name="Reva O.N."/>
            <person name="Martinez-Gomariz M."/>
            <person name="Tran H."/>
            <person name="Ferrer M."/>
            <person name="Savchenko A."/>
            <person name="Yakunin A.F."/>
            <person name="Yakimov M.M."/>
            <person name="Golyshina O.V."/>
            <person name="Reinhardt R."/>
            <person name="Golyshin P.N."/>
        </authorList>
    </citation>
    <scope>NUCLEOTIDE SEQUENCE [LARGE SCALE GENOMIC DNA]</scope>
</reference>